<feature type="binding site" evidence="3 4">
    <location>
        <position position="144"/>
    </location>
    <ligand>
        <name>Zn(2+)</name>
        <dbReference type="ChEBI" id="CHEBI:29105"/>
    </ligand>
</feature>
<evidence type="ECO:0000256" key="3">
    <source>
        <dbReference type="HAMAP-Rule" id="MF_01121"/>
    </source>
</evidence>
<feature type="binding site" evidence="3 4">
    <location>
        <position position="147"/>
    </location>
    <ligand>
        <name>Zn(2+)</name>
        <dbReference type="ChEBI" id="CHEBI:29105"/>
    </ligand>
</feature>
<evidence type="ECO:0000256" key="4">
    <source>
        <dbReference type="PROSITE-ProRule" id="PRU00236"/>
    </source>
</evidence>
<dbReference type="Proteomes" id="UP000216361">
    <property type="component" value="Unassembled WGS sequence"/>
</dbReference>
<evidence type="ECO:0000313" key="6">
    <source>
        <dbReference type="EMBL" id="OYQ17967.1"/>
    </source>
</evidence>
<feature type="active site" description="Proton acceptor" evidence="3 4">
    <location>
        <position position="117"/>
    </location>
</feature>
<organism evidence="6 7">
    <name type="scientific">Elstera cyanobacteriorum</name>
    <dbReference type="NCBI Taxonomy" id="2022747"/>
    <lineage>
        <taxon>Bacteria</taxon>
        <taxon>Pseudomonadati</taxon>
        <taxon>Pseudomonadota</taxon>
        <taxon>Alphaproteobacteria</taxon>
        <taxon>Rhodospirillales</taxon>
        <taxon>Rhodospirillaceae</taxon>
        <taxon>Elstera</taxon>
    </lineage>
</organism>
<dbReference type="GO" id="GO:0036054">
    <property type="term" value="F:protein-malonyllysine demalonylase activity"/>
    <property type="evidence" value="ECO:0007669"/>
    <property type="project" value="InterPro"/>
</dbReference>
<dbReference type="Gene3D" id="3.40.50.1220">
    <property type="entry name" value="TPP-binding domain"/>
    <property type="match status" value="1"/>
</dbReference>
<dbReference type="InterPro" id="IPR029035">
    <property type="entry name" value="DHS-like_NAD/FAD-binding_dom"/>
</dbReference>
<feature type="binding site" evidence="3">
    <location>
        <position position="65"/>
    </location>
    <ligand>
        <name>substrate</name>
    </ligand>
</feature>
<evidence type="ECO:0000313" key="7">
    <source>
        <dbReference type="Proteomes" id="UP000216361"/>
    </source>
</evidence>
<protein>
    <recommendedName>
        <fullName evidence="3">NAD-dependent protein deacylase</fullName>
        <ecNumber evidence="3">2.3.1.286</ecNumber>
    </recommendedName>
    <alternativeName>
        <fullName evidence="3">Regulatory protein SIR2 homolog</fullName>
    </alternativeName>
</protein>
<evidence type="ECO:0000256" key="2">
    <source>
        <dbReference type="ARBA" id="ARBA00023027"/>
    </source>
</evidence>
<comment type="domain">
    <text evidence="3">2 residues (Tyr-62 and Arg-65) present in a large hydrophobic pocket are probably involved in substrate specificity. They are important for desuccinylation activity, but dispensable for deacetylation activity.</text>
</comment>
<gene>
    <name evidence="3" type="primary">cobB</name>
    <name evidence="6" type="ORF">CHR90_13430</name>
</gene>
<dbReference type="OrthoDB" id="9800582at2"/>
<dbReference type="GO" id="GO:0017136">
    <property type="term" value="F:histone deacetylase activity, NAD-dependent"/>
    <property type="evidence" value="ECO:0007669"/>
    <property type="project" value="TreeGrafter"/>
</dbReference>
<dbReference type="Gene3D" id="3.30.1600.10">
    <property type="entry name" value="SIR2/SIRT2 'Small Domain"/>
    <property type="match status" value="1"/>
</dbReference>
<dbReference type="InterPro" id="IPR026591">
    <property type="entry name" value="Sirtuin_cat_small_dom_sf"/>
</dbReference>
<proteinExistence type="inferred from homology"/>
<comment type="catalytic activity">
    <reaction evidence="3">
        <text>N(6)-acetyl-L-lysyl-[protein] + NAD(+) + H2O = 2''-O-acetyl-ADP-D-ribose + nicotinamide + L-lysyl-[protein]</text>
        <dbReference type="Rhea" id="RHEA:43636"/>
        <dbReference type="Rhea" id="RHEA-COMP:9752"/>
        <dbReference type="Rhea" id="RHEA-COMP:10731"/>
        <dbReference type="ChEBI" id="CHEBI:15377"/>
        <dbReference type="ChEBI" id="CHEBI:17154"/>
        <dbReference type="ChEBI" id="CHEBI:29969"/>
        <dbReference type="ChEBI" id="CHEBI:57540"/>
        <dbReference type="ChEBI" id="CHEBI:61930"/>
        <dbReference type="ChEBI" id="CHEBI:83767"/>
        <dbReference type="EC" id="2.3.1.286"/>
    </reaction>
</comment>
<dbReference type="InterPro" id="IPR003000">
    <property type="entry name" value="Sirtuin"/>
</dbReference>
<reference evidence="6 7" key="1">
    <citation type="submission" date="2017-07" db="EMBL/GenBank/DDBJ databases">
        <title>Elstera cyanobacteriorum sp. nov., a novel bacterium isolated from cyanobacterial aggregates in a eutrophic lake.</title>
        <authorList>
            <person name="Cai H."/>
        </authorList>
    </citation>
    <scope>NUCLEOTIDE SEQUENCE [LARGE SCALE GENOMIC DNA]</scope>
    <source>
        <strain evidence="6 7">TH019</strain>
    </source>
</reference>
<keyword evidence="3 4" id="KW-0862">Zinc</keyword>
<feature type="binding site" evidence="3">
    <location>
        <begin position="99"/>
        <end position="102"/>
    </location>
    <ligand>
        <name>NAD(+)</name>
        <dbReference type="ChEBI" id="CHEBI:57540"/>
    </ligand>
</feature>
<dbReference type="PANTHER" id="PTHR11085:SF4">
    <property type="entry name" value="NAD-DEPENDENT PROTEIN DEACYLASE"/>
    <property type="match status" value="1"/>
</dbReference>
<dbReference type="GO" id="GO:0036055">
    <property type="term" value="F:protein-succinyllysine desuccinylase activity"/>
    <property type="evidence" value="ECO:0007669"/>
    <property type="project" value="UniProtKB-UniRule"/>
</dbReference>
<comment type="subcellular location">
    <subcellularLocation>
        <location evidence="3">Cytoplasm</location>
    </subcellularLocation>
</comment>
<feature type="binding site" evidence="3">
    <location>
        <position position="228"/>
    </location>
    <ligand>
        <name>NAD(+)</name>
        <dbReference type="ChEBI" id="CHEBI:57540"/>
    </ligand>
</feature>
<dbReference type="InterPro" id="IPR027546">
    <property type="entry name" value="Sirtuin_class_III"/>
</dbReference>
<keyword evidence="7" id="KW-1185">Reference proteome</keyword>
<evidence type="ECO:0000259" key="5">
    <source>
        <dbReference type="PROSITE" id="PS50305"/>
    </source>
</evidence>
<feature type="binding site" evidence="3">
    <location>
        <position position="62"/>
    </location>
    <ligand>
        <name>substrate</name>
    </ligand>
</feature>
<dbReference type="GO" id="GO:0008270">
    <property type="term" value="F:zinc ion binding"/>
    <property type="evidence" value="ECO:0007669"/>
    <property type="project" value="UniProtKB-UniRule"/>
</dbReference>
<dbReference type="PANTHER" id="PTHR11085">
    <property type="entry name" value="NAD-DEPENDENT PROTEIN DEACYLASE SIRTUIN-5, MITOCHONDRIAL-RELATED"/>
    <property type="match status" value="1"/>
</dbReference>
<dbReference type="CDD" id="cd01412">
    <property type="entry name" value="SIRT5_Af1_CobB"/>
    <property type="match status" value="1"/>
</dbReference>
<evidence type="ECO:0000256" key="1">
    <source>
        <dbReference type="ARBA" id="ARBA00022679"/>
    </source>
</evidence>
<keyword evidence="2 3" id="KW-0520">NAD</keyword>
<comment type="similarity">
    <text evidence="3">Belongs to the sirtuin family. Class III subfamily.</text>
</comment>
<dbReference type="GO" id="GO:0005737">
    <property type="term" value="C:cytoplasm"/>
    <property type="evidence" value="ECO:0007669"/>
    <property type="project" value="UniProtKB-SubCell"/>
</dbReference>
<dbReference type="AlphaFoldDB" id="A0A255XLY1"/>
<dbReference type="PROSITE" id="PS50305">
    <property type="entry name" value="SIRTUIN"/>
    <property type="match status" value="1"/>
</dbReference>
<feature type="binding site" evidence="3">
    <location>
        <begin position="210"/>
        <end position="212"/>
    </location>
    <ligand>
        <name>NAD(+)</name>
        <dbReference type="ChEBI" id="CHEBI:57540"/>
    </ligand>
</feature>
<comment type="caution">
    <text evidence="3">Lacks conserved residue(s) required for the propagation of feature annotation.</text>
</comment>
<sequence>MISDWRFRRGDPIVVLTGAGISRESGLDTFRDIGGVWSKVKLEDVATPEGYARDPQQVQDFYNARRAQLTEAAIQPNAAHRALAALEAEWRGPVFLVTQNIDDLHERAGSRSLLHMHGELRRVRCTACGDNREEAGAVTIADVCPKCSAIGTRRPDIVWFGEMPYGMDRIYEALVDCELFISIGTSGTVYPAAGFVTEARAHGAYCLELNLEPSHGASMFHRVLNGPATELVPRLVEALLDRQ</sequence>
<dbReference type="SUPFAM" id="SSF52467">
    <property type="entry name" value="DHS-like NAD/FAD-binding domain"/>
    <property type="match status" value="1"/>
</dbReference>
<dbReference type="GO" id="GO:0070403">
    <property type="term" value="F:NAD+ binding"/>
    <property type="evidence" value="ECO:0007669"/>
    <property type="project" value="UniProtKB-UniRule"/>
</dbReference>
<dbReference type="InterPro" id="IPR026590">
    <property type="entry name" value="Ssirtuin_cat_dom"/>
</dbReference>
<dbReference type="Pfam" id="PF02146">
    <property type="entry name" value="SIR2"/>
    <property type="match status" value="1"/>
</dbReference>
<comment type="caution">
    <text evidence="6">The sequence shown here is derived from an EMBL/GenBank/DDBJ whole genome shotgun (WGS) entry which is preliminary data.</text>
</comment>
<dbReference type="InterPro" id="IPR050134">
    <property type="entry name" value="NAD-dep_sirtuin_deacylases"/>
</dbReference>
<dbReference type="RefSeq" id="WP_094409529.1">
    <property type="nucleotide sequence ID" value="NZ_BMJZ01000002.1"/>
</dbReference>
<dbReference type="EMBL" id="NOXS01000033">
    <property type="protein sequence ID" value="OYQ17967.1"/>
    <property type="molecule type" value="Genomic_DNA"/>
</dbReference>
<keyword evidence="1" id="KW-0808">Transferase</keyword>
<feature type="binding site" evidence="3 4">
    <location>
        <position position="125"/>
    </location>
    <ligand>
        <name>Zn(2+)</name>
        <dbReference type="ChEBI" id="CHEBI:29105"/>
    </ligand>
</feature>
<dbReference type="HAMAP" id="MF_01121">
    <property type="entry name" value="Sirtuin_ClassIII"/>
    <property type="match status" value="1"/>
</dbReference>
<dbReference type="EC" id="2.3.1.286" evidence="3"/>
<keyword evidence="3 4" id="KW-0479">Metal-binding</keyword>
<feature type="binding site" evidence="3 4">
    <location>
        <position position="128"/>
    </location>
    <ligand>
        <name>Zn(2+)</name>
        <dbReference type="ChEBI" id="CHEBI:29105"/>
    </ligand>
</feature>
<comment type="function">
    <text evidence="3">NAD-dependent lysine deacetylase and desuccinylase that specifically removes acetyl and succinyl groups on target proteins. Modulates the activities of several proteins which are inactive in their acylated form.</text>
</comment>
<feature type="binding site" evidence="3">
    <location>
        <begin position="184"/>
        <end position="186"/>
    </location>
    <ligand>
        <name>NAD(+)</name>
        <dbReference type="ChEBI" id="CHEBI:57540"/>
    </ligand>
</feature>
<comment type="cofactor">
    <cofactor evidence="3">
        <name>Zn(2+)</name>
        <dbReference type="ChEBI" id="CHEBI:29105"/>
    </cofactor>
    <text evidence="3">Binds 1 zinc ion per subunit.</text>
</comment>
<feature type="domain" description="Deacetylase sirtuin-type" evidence="5">
    <location>
        <begin position="1"/>
        <end position="243"/>
    </location>
</feature>
<keyword evidence="3" id="KW-0963">Cytoplasm</keyword>
<name>A0A255XLY1_9PROT</name>
<accession>A0A255XLY1</accession>
<comment type="catalytic activity">
    <reaction evidence="3">
        <text>N(6)-succinyl-L-lysyl-[protein] + NAD(+) + H2O = 2''-O-succinyl-ADP-D-ribose + nicotinamide + L-lysyl-[protein]</text>
        <dbReference type="Rhea" id="RHEA:47668"/>
        <dbReference type="Rhea" id="RHEA-COMP:9752"/>
        <dbReference type="Rhea" id="RHEA-COMP:11877"/>
        <dbReference type="ChEBI" id="CHEBI:15377"/>
        <dbReference type="ChEBI" id="CHEBI:17154"/>
        <dbReference type="ChEBI" id="CHEBI:29969"/>
        <dbReference type="ChEBI" id="CHEBI:57540"/>
        <dbReference type="ChEBI" id="CHEBI:87830"/>
        <dbReference type="ChEBI" id="CHEBI:87832"/>
    </reaction>
</comment>